<dbReference type="Pfam" id="PF13518">
    <property type="entry name" value="HTH_28"/>
    <property type="match status" value="1"/>
</dbReference>
<dbReference type="SUPFAM" id="SSF46689">
    <property type="entry name" value="Homeodomain-like"/>
    <property type="match status" value="1"/>
</dbReference>
<organism evidence="2">
    <name type="scientific">marine sediment metagenome</name>
    <dbReference type="NCBI Taxonomy" id="412755"/>
    <lineage>
        <taxon>unclassified sequences</taxon>
        <taxon>metagenomes</taxon>
        <taxon>ecological metagenomes</taxon>
    </lineage>
</organism>
<dbReference type="InterPro" id="IPR009057">
    <property type="entry name" value="Homeodomain-like_sf"/>
</dbReference>
<proteinExistence type="predicted"/>
<accession>X1GYY1</accession>
<evidence type="ECO:0000313" key="2">
    <source>
        <dbReference type="EMBL" id="GAH62377.1"/>
    </source>
</evidence>
<evidence type="ECO:0000259" key="1">
    <source>
        <dbReference type="Pfam" id="PF13518"/>
    </source>
</evidence>
<protein>
    <recommendedName>
        <fullName evidence="1">Insertion element IS150 protein InsJ-like helix-turn-helix domain-containing protein</fullName>
    </recommendedName>
</protein>
<dbReference type="Gene3D" id="1.10.10.10">
    <property type="entry name" value="Winged helix-like DNA-binding domain superfamily/Winged helix DNA-binding domain"/>
    <property type="match status" value="1"/>
</dbReference>
<feature type="domain" description="Insertion element IS150 protein InsJ-like helix-turn-helix" evidence="1">
    <location>
        <begin position="13"/>
        <end position="63"/>
    </location>
</feature>
<reference evidence="2" key="1">
    <citation type="journal article" date="2014" name="Front. Microbiol.">
        <title>High frequency of phylogenetically diverse reductive dehalogenase-homologous genes in deep subseafloor sedimentary metagenomes.</title>
        <authorList>
            <person name="Kawai M."/>
            <person name="Futagami T."/>
            <person name="Toyoda A."/>
            <person name="Takaki Y."/>
            <person name="Nishi S."/>
            <person name="Hori S."/>
            <person name="Arai W."/>
            <person name="Tsubouchi T."/>
            <person name="Morono Y."/>
            <person name="Uchiyama I."/>
            <person name="Ito T."/>
            <person name="Fujiyama A."/>
            <person name="Inagaki F."/>
            <person name="Takami H."/>
        </authorList>
    </citation>
    <scope>NUCLEOTIDE SEQUENCE</scope>
    <source>
        <strain evidence="2">Expedition CK06-06</strain>
    </source>
</reference>
<dbReference type="InterPro" id="IPR055247">
    <property type="entry name" value="InsJ-like_HTH"/>
</dbReference>
<dbReference type="EMBL" id="BARU01034238">
    <property type="protein sequence ID" value="GAH62377.1"/>
    <property type="molecule type" value="Genomic_DNA"/>
</dbReference>
<name>X1GYY1_9ZZZZ</name>
<gene>
    <name evidence="2" type="ORF">S03H2_53773</name>
</gene>
<sequence>MVSYKMPYPTKLRQRAVNTYLTEKGSRTIEEVAGHFNISSRTLRRWLGWFREGGEGNLERARRPHTKSEFDFEVEKKVVQLKEKNPWLTLLRTQKILKRMGLEVSTRRIWSIWRRFGLSGFIKGELFLENYVNNIAPSKETLLGLK</sequence>
<dbReference type="InterPro" id="IPR036388">
    <property type="entry name" value="WH-like_DNA-bd_sf"/>
</dbReference>
<dbReference type="AlphaFoldDB" id="X1GYY1"/>
<comment type="caution">
    <text evidence="2">The sequence shown here is derived from an EMBL/GenBank/DDBJ whole genome shotgun (WGS) entry which is preliminary data.</text>
</comment>